<dbReference type="InterPro" id="IPR004125">
    <property type="entry name" value="Signal_recog_particle_SRP54_M"/>
</dbReference>
<dbReference type="PANTHER" id="PTHR11564">
    <property type="entry name" value="SIGNAL RECOGNITION PARTICLE 54K PROTEIN SRP54"/>
    <property type="match status" value="1"/>
</dbReference>
<dbReference type="Pfam" id="PF17820">
    <property type="entry name" value="PDZ_6"/>
    <property type="match status" value="1"/>
</dbReference>
<dbReference type="HAMAP" id="MF_01430">
    <property type="entry name" value="OM_assembly_BamA"/>
    <property type="match status" value="1"/>
</dbReference>
<dbReference type="EnsemblMetazoa" id="GAUT039683-RA">
    <property type="protein sequence ID" value="GAUT039683-PA"/>
    <property type="gene ID" value="GAUT039683"/>
</dbReference>
<evidence type="ECO:0000256" key="6">
    <source>
        <dbReference type="ARBA" id="ARBA00022452"/>
    </source>
</evidence>
<dbReference type="GO" id="GO:0005786">
    <property type="term" value="C:signal recognition particle, endoplasmic reticulum targeting"/>
    <property type="evidence" value="ECO:0007669"/>
    <property type="project" value="UniProtKB-KW"/>
</dbReference>
<dbReference type="SUPFAM" id="SSF47446">
    <property type="entry name" value="Signal peptide-binding domain"/>
    <property type="match status" value="1"/>
</dbReference>
<feature type="domain" description="POTRA" evidence="24">
    <location>
        <begin position="620"/>
        <end position="692"/>
    </location>
</feature>
<keyword evidence="8" id="KW-0677">Repeat</keyword>
<reference evidence="25" key="1">
    <citation type="submission" date="2020-05" db="UniProtKB">
        <authorList>
            <consortium name="EnsemblMetazoa"/>
        </authorList>
    </citation>
    <scope>IDENTIFICATION</scope>
    <source>
        <strain evidence="25">TTRI</strain>
    </source>
</reference>
<dbReference type="SUPFAM" id="SSF51971">
    <property type="entry name" value="Nucleotide-binding domain"/>
    <property type="match status" value="1"/>
</dbReference>
<keyword evidence="12 23" id="KW-1133">Transmembrane helix</keyword>
<dbReference type="InterPro" id="IPR000184">
    <property type="entry name" value="Bac_surfAg_D15"/>
</dbReference>
<keyword evidence="11" id="KW-0694">RNA-binding</keyword>
<dbReference type="SMART" id="SM00963">
    <property type="entry name" value="SRP54_N"/>
    <property type="match status" value="1"/>
</dbReference>
<dbReference type="GO" id="GO:0051536">
    <property type="term" value="F:iron-sulfur cluster binding"/>
    <property type="evidence" value="ECO:0007669"/>
    <property type="project" value="InterPro"/>
</dbReference>
<dbReference type="GO" id="GO:0051082">
    <property type="term" value="F:unfolded protein binding"/>
    <property type="evidence" value="ECO:0007669"/>
    <property type="project" value="InterPro"/>
</dbReference>
<dbReference type="PANTHER" id="PTHR11564:SF5">
    <property type="entry name" value="SIGNAL RECOGNITION PARTICLE SUBUNIT SRP54"/>
    <property type="match status" value="1"/>
</dbReference>
<dbReference type="CDD" id="cd23081">
    <property type="entry name" value="cpPDZ_EcRseP-like"/>
    <property type="match status" value="1"/>
</dbReference>
<dbReference type="Pfam" id="PF07992">
    <property type="entry name" value="Pyr_redox_2"/>
    <property type="match status" value="1"/>
</dbReference>
<feature type="transmembrane region" description="Helical" evidence="23">
    <location>
        <begin position="1950"/>
        <end position="1972"/>
    </location>
</feature>
<comment type="function">
    <text evidence="1">Core subunit of the mitochondrial membrane respiratory chain NADH dehydrogenase (Complex I) that is believed to belong to the minimal assembly required for catalysis. Complex I functions in the transfer of electrons from NADH to the respiratory chain. The immediate electron acceptor for the enzyme is believed to be ubiquinone.</text>
</comment>
<dbReference type="Pfam" id="PF02163">
    <property type="entry name" value="Peptidase_M50"/>
    <property type="match status" value="1"/>
</dbReference>
<evidence type="ECO:0000256" key="14">
    <source>
        <dbReference type="ARBA" id="ARBA00023135"/>
    </source>
</evidence>
<keyword evidence="9" id="KW-0547">Nucleotide-binding</keyword>
<evidence type="ECO:0000256" key="10">
    <source>
        <dbReference type="ARBA" id="ARBA00022801"/>
    </source>
</evidence>
<dbReference type="InterPro" id="IPR036034">
    <property type="entry name" value="PDZ_sf"/>
</dbReference>
<dbReference type="InterPro" id="IPR000897">
    <property type="entry name" value="SRP54_GTPase_dom"/>
</dbReference>
<dbReference type="GO" id="GO:0006508">
    <property type="term" value="P:proteolysis"/>
    <property type="evidence" value="ECO:0007669"/>
    <property type="project" value="InterPro"/>
</dbReference>
<evidence type="ECO:0000256" key="9">
    <source>
        <dbReference type="ARBA" id="ARBA00022741"/>
    </source>
</evidence>
<dbReference type="Gene3D" id="3.30.910.20">
    <property type="entry name" value="Skp domain"/>
    <property type="match status" value="1"/>
</dbReference>
<dbReference type="GO" id="GO:0005525">
    <property type="term" value="F:GTP binding"/>
    <property type="evidence" value="ECO:0007669"/>
    <property type="project" value="UniProtKB-KW"/>
</dbReference>
<dbReference type="GO" id="GO:0016491">
    <property type="term" value="F:oxidoreductase activity"/>
    <property type="evidence" value="ECO:0007669"/>
    <property type="project" value="InterPro"/>
</dbReference>
<evidence type="ECO:0000256" key="2">
    <source>
        <dbReference type="ARBA" id="ARBA00004141"/>
    </source>
</evidence>
<dbReference type="Pfam" id="PF07244">
    <property type="entry name" value="POTRA"/>
    <property type="match status" value="4"/>
</dbReference>
<dbReference type="InterPro" id="IPR008915">
    <property type="entry name" value="Peptidase_M50"/>
</dbReference>
<dbReference type="InterPro" id="IPR010827">
    <property type="entry name" value="BamA/TamA_POTRA"/>
</dbReference>
<dbReference type="STRING" id="7395.A0A1A9VK87"/>
<keyword evidence="13" id="KW-0342">GTP-binding</keyword>
<evidence type="ECO:0000256" key="23">
    <source>
        <dbReference type="SAM" id="Phobius"/>
    </source>
</evidence>
<dbReference type="Gene3D" id="2.40.160.50">
    <property type="entry name" value="membrane protein fhac: a member of the omp85/tpsb transporter family"/>
    <property type="match status" value="1"/>
</dbReference>
<dbReference type="GO" id="GO:0019867">
    <property type="term" value="C:outer membrane"/>
    <property type="evidence" value="ECO:0007669"/>
    <property type="project" value="InterPro"/>
</dbReference>
<dbReference type="Gene3D" id="1.10.260.30">
    <property type="entry name" value="Signal recognition particle, SRP54 subunit, M-domain"/>
    <property type="match status" value="1"/>
</dbReference>
<keyword evidence="17" id="KW-0687">Ribonucleoprotein</keyword>
<dbReference type="Proteomes" id="UP000078200">
    <property type="component" value="Unassembled WGS sequence"/>
</dbReference>
<name>A0A1A9VK87_GLOAU</name>
<keyword evidence="6" id="KW-1134">Transmembrane beta strand</keyword>
<keyword evidence="15 23" id="KW-0472">Membrane</keyword>
<dbReference type="InterPro" id="IPR001750">
    <property type="entry name" value="ND/Mrp_TM"/>
</dbReference>
<dbReference type="SUPFAM" id="SSF102829">
    <property type="entry name" value="Cell division protein ZapA-like"/>
    <property type="match status" value="1"/>
</dbReference>
<protein>
    <recommendedName>
        <fullName evidence="18">Signal recognition particle subunit SRP54</fullName>
        <ecNumber evidence="20">3.6.5.4</ecNumber>
        <ecNumber evidence="5">7.1.1.2</ecNumber>
    </recommendedName>
    <alternativeName>
        <fullName evidence="19">Signal recognition particle 54 kDa protein</fullName>
    </alternativeName>
</protein>
<dbReference type="InterPro" id="IPR001478">
    <property type="entry name" value="PDZ"/>
</dbReference>
<dbReference type="Pfam" id="PF02978">
    <property type="entry name" value="SRP_SPB"/>
    <property type="match status" value="1"/>
</dbReference>
<evidence type="ECO:0000256" key="7">
    <source>
        <dbReference type="ARBA" id="ARBA00022692"/>
    </source>
</evidence>
<organism evidence="25 26">
    <name type="scientific">Glossina austeni</name>
    <name type="common">Savannah tsetse fly</name>
    <dbReference type="NCBI Taxonomy" id="7395"/>
    <lineage>
        <taxon>Eukaryota</taxon>
        <taxon>Metazoa</taxon>
        <taxon>Ecdysozoa</taxon>
        <taxon>Arthropoda</taxon>
        <taxon>Hexapoda</taxon>
        <taxon>Insecta</taxon>
        <taxon>Pterygota</taxon>
        <taxon>Neoptera</taxon>
        <taxon>Endopterygota</taxon>
        <taxon>Diptera</taxon>
        <taxon>Brachycera</taxon>
        <taxon>Muscomorpha</taxon>
        <taxon>Hippoboscoidea</taxon>
        <taxon>Glossinidae</taxon>
        <taxon>Glossina</taxon>
    </lineage>
</organism>
<dbReference type="Pfam" id="PF01103">
    <property type="entry name" value="Omp85"/>
    <property type="match status" value="1"/>
</dbReference>
<dbReference type="GO" id="GO:0008137">
    <property type="term" value="F:NADH dehydrogenase (ubiquinone) activity"/>
    <property type="evidence" value="ECO:0007669"/>
    <property type="project" value="UniProtKB-EC"/>
</dbReference>
<proteinExistence type="inferred from homology"/>
<keyword evidence="7 23" id="KW-0812">Transmembrane</keyword>
<dbReference type="InterPro" id="IPR027417">
    <property type="entry name" value="P-loop_NTPase"/>
</dbReference>
<dbReference type="CDD" id="cd06163">
    <property type="entry name" value="S2P-M50_PDZ_RseP-like"/>
    <property type="match status" value="1"/>
</dbReference>
<dbReference type="PROSITE" id="PS51779">
    <property type="entry name" value="POTRA"/>
    <property type="match status" value="3"/>
</dbReference>
<dbReference type="Pfam" id="PF00448">
    <property type="entry name" value="SRP54"/>
    <property type="match status" value="1"/>
</dbReference>
<evidence type="ECO:0000256" key="15">
    <source>
        <dbReference type="ARBA" id="ARBA00023136"/>
    </source>
</evidence>
<evidence type="ECO:0000256" key="17">
    <source>
        <dbReference type="ARBA" id="ARBA00023274"/>
    </source>
</evidence>
<evidence type="ECO:0000256" key="8">
    <source>
        <dbReference type="ARBA" id="ARBA00022737"/>
    </source>
</evidence>
<dbReference type="InterPro" id="IPR005632">
    <property type="entry name" value="Chaperone_Skp"/>
</dbReference>
<comment type="catalytic activity">
    <reaction evidence="21">
        <text>GTP + H2O = GDP + phosphate + H(+)</text>
        <dbReference type="Rhea" id="RHEA:19669"/>
        <dbReference type="ChEBI" id="CHEBI:15377"/>
        <dbReference type="ChEBI" id="CHEBI:15378"/>
        <dbReference type="ChEBI" id="CHEBI:37565"/>
        <dbReference type="ChEBI" id="CHEBI:43474"/>
        <dbReference type="ChEBI" id="CHEBI:58189"/>
        <dbReference type="EC" id="3.6.5.4"/>
    </reaction>
    <physiologicalReaction direction="left-to-right" evidence="21">
        <dbReference type="Rhea" id="RHEA:19670"/>
    </physiologicalReaction>
</comment>
<dbReference type="GO" id="GO:0071709">
    <property type="term" value="P:membrane assembly"/>
    <property type="evidence" value="ECO:0007669"/>
    <property type="project" value="InterPro"/>
</dbReference>
<dbReference type="SUPFAM" id="SSF111384">
    <property type="entry name" value="OmpH-like"/>
    <property type="match status" value="1"/>
</dbReference>
<dbReference type="InterPro" id="IPR003593">
    <property type="entry name" value="AAA+_ATPase"/>
</dbReference>
<dbReference type="SUPFAM" id="SSF50156">
    <property type="entry name" value="PDZ domain-like"/>
    <property type="match status" value="1"/>
</dbReference>
<dbReference type="InterPro" id="IPR004780">
    <property type="entry name" value="SRP"/>
</dbReference>
<evidence type="ECO:0000256" key="12">
    <source>
        <dbReference type="ARBA" id="ARBA00022989"/>
    </source>
</evidence>
<dbReference type="PRINTS" id="PR00419">
    <property type="entry name" value="ADXRDTASE"/>
</dbReference>
<evidence type="ECO:0000256" key="5">
    <source>
        <dbReference type="ARBA" id="ARBA00012944"/>
    </source>
</evidence>
<dbReference type="SUPFAM" id="SSF52540">
    <property type="entry name" value="P-loop containing nucleoside triphosphate hydrolases"/>
    <property type="match status" value="1"/>
</dbReference>
<keyword evidence="16" id="KW-0998">Cell outer membrane</keyword>
<dbReference type="InterPro" id="IPR036192">
    <property type="entry name" value="Cell_div_ZapA-like_sf"/>
</dbReference>
<dbReference type="InterPro" id="IPR009051">
    <property type="entry name" value="Helical_ferredxn"/>
</dbReference>
<dbReference type="Pfam" id="PF07977">
    <property type="entry name" value="FabA"/>
    <property type="match status" value="1"/>
</dbReference>
<dbReference type="Gene3D" id="3.40.50.300">
    <property type="entry name" value="P-loop containing nucleotide triphosphate hydrolases"/>
    <property type="match status" value="1"/>
</dbReference>
<evidence type="ECO:0000256" key="11">
    <source>
        <dbReference type="ARBA" id="ARBA00022884"/>
    </source>
</evidence>
<dbReference type="InterPro" id="IPR042101">
    <property type="entry name" value="SRP54_N_sf"/>
</dbReference>
<dbReference type="SMART" id="SM00228">
    <property type="entry name" value="PDZ"/>
    <property type="match status" value="1"/>
</dbReference>
<evidence type="ECO:0000256" key="13">
    <source>
        <dbReference type="ARBA" id="ARBA00023134"/>
    </source>
</evidence>
<comment type="similarity">
    <text evidence="4">Belongs to the peptidase M50A family.</text>
</comment>
<feature type="domain" description="POTRA" evidence="24">
    <location>
        <begin position="443"/>
        <end position="534"/>
    </location>
</feature>
<feature type="transmembrane region" description="Helical" evidence="23">
    <location>
        <begin position="132"/>
        <end position="154"/>
    </location>
</feature>
<dbReference type="InterPro" id="IPR023707">
    <property type="entry name" value="OM_assembly_BamA"/>
</dbReference>
<feature type="domain" description="POTRA" evidence="24">
    <location>
        <begin position="362"/>
        <end position="440"/>
    </location>
</feature>
<evidence type="ECO:0000259" key="24">
    <source>
        <dbReference type="PROSITE" id="PS51779"/>
    </source>
</evidence>
<dbReference type="Gene3D" id="1.20.120.140">
    <property type="entry name" value="Signal recognition particle SRP54, nucleotide-binding domain"/>
    <property type="match status" value="1"/>
</dbReference>
<dbReference type="CDD" id="cd18539">
    <property type="entry name" value="SRP_G"/>
    <property type="match status" value="1"/>
</dbReference>
<dbReference type="Pfam" id="PF03938">
    <property type="entry name" value="OmpH"/>
    <property type="match status" value="1"/>
</dbReference>
<dbReference type="CDD" id="cd01288">
    <property type="entry name" value="FabZ"/>
    <property type="match status" value="1"/>
</dbReference>
<comment type="subcellular location">
    <subcellularLocation>
        <location evidence="2">Membrane</location>
        <topology evidence="2">Multi-pass membrane protein</topology>
    </subcellularLocation>
</comment>
<dbReference type="HAMAP" id="MF_00306">
    <property type="entry name" value="SRP54"/>
    <property type="match status" value="1"/>
</dbReference>
<comment type="similarity">
    <text evidence="3">Belongs to the GTP-binding SRP family. SRP54 subfamily.</text>
</comment>
<dbReference type="SMART" id="SM00935">
    <property type="entry name" value="OmpH"/>
    <property type="match status" value="1"/>
</dbReference>
<dbReference type="Gene3D" id="2.30.42.10">
    <property type="match status" value="1"/>
</dbReference>
<dbReference type="Gene3D" id="1.10.1060.10">
    <property type="entry name" value="Alpha-helical ferredoxin"/>
    <property type="match status" value="1"/>
</dbReference>
<dbReference type="InterPro" id="IPR013114">
    <property type="entry name" value="FabA_FabZ"/>
</dbReference>
<evidence type="ECO:0000256" key="18">
    <source>
        <dbReference type="ARBA" id="ARBA00034832"/>
    </source>
</evidence>
<comment type="catalytic activity">
    <reaction evidence="22">
        <text>a ubiquinone + NADH + 5 H(+)(in) = a ubiquinol + NAD(+) + 4 H(+)(out)</text>
        <dbReference type="Rhea" id="RHEA:29091"/>
        <dbReference type="Rhea" id="RHEA-COMP:9565"/>
        <dbReference type="Rhea" id="RHEA-COMP:9566"/>
        <dbReference type="ChEBI" id="CHEBI:15378"/>
        <dbReference type="ChEBI" id="CHEBI:16389"/>
        <dbReference type="ChEBI" id="CHEBI:17976"/>
        <dbReference type="ChEBI" id="CHEBI:57540"/>
        <dbReference type="ChEBI" id="CHEBI:57945"/>
        <dbReference type="EC" id="7.1.1.2"/>
    </reaction>
</comment>
<dbReference type="InterPro" id="IPR024930">
    <property type="entry name" value="Skp_dom_sf"/>
</dbReference>
<evidence type="ECO:0000313" key="26">
    <source>
        <dbReference type="Proteomes" id="UP000078200"/>
    </source>
</evidence>
<evidence type="ECO:0000256" key="22">
    <source>
        <dbReference type="ARBA" id="ARBA00049551"/>
    </source>
</evidence>
<dbReference type="InterPro" id="IPR041489">
    <property type="entry name" value="PDZ_6"/>
</dbReference>
<dbReference type="InterPro" id="IPR023753">
    <property type="entry name" value="FAD/NAD-binding_dom"/>
</dbReference>
<evidence type="ECO:0000256" key="19">
    <source>
        <dbReference type="ARBA" id="ARBA00034907"/>
    </source>
</evidence>
<dbReference type="InterPro" id="IPR022941">
    <property type="entry name" value="SRP54"/>
</dbReference>
<accession>A0A1A9VK87</accession>
<dbReference type="SMART" id="SM00382">
    <property type="entry name" value="AAA"/>
    <property type="match status" value="1"/>
</dbReference>
<dbReference type="InterPro" id="IPR013822">
    <property type="entry name" value="Signal_recog_particl_SRP54_hlx"/>
</dbReference>
<evidence type="ECO:0000256" key="20">
    <source>
        <dbReference type="ARBA" id="ARBA00035672"/>
    </source>
</evidence>
<keyword evidence="14" id="KW-0733">Signal recognition particle</keyword>
<dbReference type="GO" id="GO:0006614">
    <property type="term" value="P:SRP-dependent cotranslational protein targeting to membrane"/>
    <property type="evidence" value="ECO:0007669"/>
    <property type="project" value="InterPro"/>
</dbReference>
<evidence type="ECO:0000256" key="3">
    <source>
        <dbReference type="ARBA" id="ARBA00005450"/>
    </source>
</evidence>
<evidence type="ECO:0000256" key="16">
    <source>
        <dbReference type="ARBA" id="ARBA00023237"/>
    </source>
</evidence>
<dbReference type="SUPFAM" id="SSF54637">
    <property type="entry name" value="Thioesterase/thiol ester dehydrase-isomerase"/>
    <property type="match status" value="1"/>
</dbReference>
<dbReference type="Gene3D" id="3.10.129.10">
    <property type="entry name" value="Hotdog Thioesterase"/>
    <property type="match status" value="1"/>
</dbReference>
<dbReference type="VEuPathDB" id="VectorBase:GAUT039683"/>
<evidence type="ECO:0000256" key="4">
    <source>
        <dbReference type="ARBA" id="ARBA00009989"/>
    </source>
</evidence>
<keyword evidence="10" id="KW-0378">Hydrolase</keyword>
<dbReference type="InterPro" id="IPR034746">
    <property type="entry name" value="POTRA"/>
</dbReference>
<dbReference type="SMART" id="SM00962">
    <property type="entry name" value="SRP54"/>
    <property type="match status" value="1"/>
</dbReference>
<evidence type="ECO:0000256" key="21">
    <source>
        <dbReference type="ARBA" id="ARBA00048157"/>
    </source>
</evidence>
<dbReference type="Pfam" id="PF00361">
    <property type="entry name" value="Proton_antipo_M"/>
    <property type="match status" value="1"/>
</dbReference>
<dbReference type="Pfam" id="PF02881">
    <property type="entry name" value="SRP54_N"/>
    <property type="match status" value="1"/>
</dbReference>
<sequence length="2478" mass="278238">MQVVEIVIRNNTYKISCESGKKSHLLRLANSFDKLVGSVSQKTGVFVHEYGHYVVAKACEVKVEFFSIGFGPEIFGFNDKSGTRWKLSAVPLGGYVKMLGDTNAASVPADQKELTEEEKLYSFHTKPRYKKAAVVFAGPFANMILAVIAFTIFFSTAGYYRTPPVIRDVIEGSAAKQAGLLPGDTITQINEHKIKYFEDISRVIMSNPKTRMEIKYSRNNEERRTSLTPLTIESRDVFGNIIERETIGIISVNTLKQSSFLGAVSLSVSETYHTMCLTIKAIFQIIVENKEKVQIKDIKCIGNERVSNQTVGFYIKLEPGSYVDDDDIDSIIKGLYKTKLFASVNAYIDDKKNLVVKIQENPLINKIILKGNKLFNSKELLNNVIQSKSLTIFTETKLQNDLMNLITTYRNNGKVGVKIEYELNKLDSNRVNLIFKIKEGKTSKIKDMRFIGNKNFSENELEQAIKVHSNDIFSKLFRAMFKGGTRYSPQYLLINTELLDRFYSSKGYIQNNIQPIVEVDNNNQIELTFLIDEGQQYLFGNNEVNIETEIQDLSLKEEILDFITEENDKVFNRVKINNTVEKINKYLNEKGYIFAKVNPEYAQRDNVVDVTYRVLPGKKIYIDQITIDGNDRTLDKVIRSKLSIAEGDAYNISEIQKSRKKLMSSDFFETVKVNSYAVNDNVVNLDLNVKEKNTTSLYLGGGVSLPGGALIKIDLKDRNLFGTGKELSFALEKSQYVFSTDLEFVENNFNDSDTSLGMGVFYEKQDKPNTTFDTCNWGGTAKLSYKISENLINSFHYSYKYNHIHMDNKGGKDEDISQIIRDQKGEHQISSVGYTLAYNKLDNLYAPKEGYLLRLSQDISGLGGNVNFLKSEFLSFYTHPILSKIDDSIILRFKIAAGHIFSYTDKDLNIGQHFFKGGNEIRGFDLSGIGPRAEDKNKSSLGGKTYFNLTQQVDFPLPKLYDYAGIKGSLFVDYATLFGLDDKNGKYKDPYNDRYQPQNTKAAIIDSDKVINESLALQNIQQQIKEQNSRLQQEFESELEKLKPSKEEFELLSEEAKKEKTEQFNKHTVNARDAYAKKMLYLEESYRDAVESIFNKIKEVAKKTAEKDNIDLVLFISKKNQVLYSMDEVDLSDMVLNNINKEIPEFVLKGIEVIECDPGKSIKAIKNVTFNEPFFIGHFPGHPIMPGVLIIESLAQASAICVLGKESQEKNFAEQVMHWFEDKENHKEEIELAAQYAVWRVKNKQSILFSIHKKIDHENLMPFSKKEVDKVEVLYSNEVKRRYGFDLTSKKMSLNKALDNAHYCIFCHKQNKDSCSKGLINNDNTFKQSPLKVELHGCPLEQKISEMNLVKSEGYSIASLAIVMIDNPLCAATGHRICNDCMNSCIYQKQEPVNVPMIETRILDDVLSLPYGFEIYSLLSRWNPLNFQRSLPRENTGKNVLVVGLGPAGFNLAHHLLNDGHNVIAIDGLKIEPLIDNFQLIKDFEHEKLSERTAGGFGGVAEYGITSRWDKNYLKIIRLLLERRENFALYGGIRFGGTINVDDAFNLGFDHIALALGSGKPRMIKIKNILARGVRMASDFLMSLQLTGALKFDSIANLQVRMPIIVIGAGLTAIDTATEALAYYPIQVEKFLLRYEILVDKYGEDYVEKDWTEEEHKIANELISHAQLIQAEQELAKKENREIKILELMQSLGGVKVVYRKELKDSPSYRLNSEEVENALSEGIYFVENLEPVEVVTDKYNHAESIKLIDTKSGEIKCMKARSIFIAAGTEPNTVIATEDKKHFKLSNGYFTHLNSSGKEIDPIFSPKMQDKDRILVYRQGNKTISFFGDLHPSYSGSVVKAMASAKNGYPIISQLLNRVNSFISVTPARISELQNFETNSRKANNTNLAMEGIAVTGTEVDKKKGIIFTIVLETGGSTNLCKCFKEGQMGLLIIAGGLLSPSEKAIPILILHIIFSLVYQSLLFVVSNSIISRTKTISFNGVGKLMSVEGMCAIIAILTMAAFPGTAGFISKSYITAEIEMNTVAFKGKLRGKSIISEDDFNLAMREIRIALIEADVSLEIAKKFINDIKDKVIGEKVIKSVSPAQMIIKIVQDNLVAVLGSEKSDLNLAVKPPAVIMMVGLQGAGKTTTSGKLALKLKKQEKKVILASLDIYRPAAQKQLEVLGKQVDIQTLPTVINEGPIAITKRALAAAKNDNYDVLILDTAGRLHIDNNMMNELKAVKEIASPAEVILVADAMIGQDAVNIAKSFNEAIGVTGIILTRVDGDARGGAALSMKMIADCPIKFIACGEKLSDLDDFYPDRIAKRILSMGDVVSLVEKAAEIVGQEEIDKLQKKVKKGKFDLNDLVGMLKTLSKMDGISNIMKFIPSSFTKKLSSSVPDDNKVKKYIAIINSMTEKERQNPDILNGKRRLRISKGSGTSVTEVNLLIKQYNQMSSVVNKFSKVDHSKLKESDLMDMLSRNRFFVTVHSYAKKPKAL</sequence>
<dbReference type="GO" id="GO:0003924">
    <property type="term" value="F:GTPase activity"/>
    <property type="evidence" value="ECO:0007669"/>
    <property type="project" value="InterPro"/>
</dbReference>
<dbReference type="Gene3D" id="3.10.20.310">
    <property type="entry name" value="membrane protein fhac"/>
    <property type="match status" value="5"/>
</dbReference>
<dbReference type="GO" id="GO:0008312">
    <property type="term" value="F:7S RNA binding"/>
    <property type="evidence" value="ECO:0007669"/>
    <property type="project" value="InterPro"/>
</dbReference>
<dbReference type="EC" id="7.1.1.2" evidence="5"/>
<dbReference type="NCBIfam" id="TIGR03303">
    <property type="entry name" value="OM_YaeT"/>
    <property type="match status" value="1"/>
</dbReference>
<dbReference type="EC" id="3.6.5.4" evidence="20"/>
<feature type="transmembrane region" description="Helical" evidence="23">
    <location>
        <begin position="1992"/>
        <end position="2011"/>
    </location>
</feature>
<evidence type="ECO:0000313" key="25">
    <source>
        <dbReference type="EnsemblMetazoa" id="GAUT039683-PA"/>
    </source>
</evidence>
<evidence type="ECO:0000256" key="1">
    <source>
        <dbReference type="ARBA" id="ARBA00003257"/>
    </source>
</evidence>
<dbReference type="NCBIfam" id="TIGR00959">
    <property type="entry name" value="ffh"/>
    <property type="match status" value="1"/>
</dbReference>
<keyword evidence="26" id="KW-1185">Reference proteome</keyword>
<dbReference type="InterPro" id="IPR036891">
    <property type="entry name" value="Signal_recog_part_SRP54_M_sf"/>
</dbReference>
<dbReference type="InterPro" id="IPR029069">
    <property type="entry name" value="HotDog_dom_sf"/>
</dbReference>